<reference evidence="2 3" key="1">
    <citation type="submission" date="2019-03" db="EMBL/GenBank/DDBJ databases">
        <title>Genomic Encyclopedia of Type Strains, Phase IV (KMG-IV): sequencing the most valuable type-strain genomes for metagenomic binning, comparative biology and taxonomic classification.</title>
        <authorList>
            <person name="Goeker M."/>
        </authorList>
    </citation>
    <scope>NUCLEOTIDE SEQUENCE [LARGE SCALE GENOMIC DNA]</scope>
    <source>
        <strain evidence="2 3">DSM 19377</strain>
    </source>
</reference>
<dbReference type="EMBL" id="SLXK01000001">
    <property type="protein sequence ID" value="TCP32230.1"/>
    <property type="molecule type" value="Genomic_DNA"/>
</dbReference>
<dbReference type="OrthoDB" id="9797508at2"/>
<dbReference type="InterPro" id="IPR019953">
    <property type="entry name" value="OHR"/>
</dbReference>
<dbReference type="RefSeq" id="WP_132742727.1">
    <property type="nucleotide sequence ID" value="NZ_SLXK01000001.1"/>
</dbReference>
<dbReference type="PANTHER" id="PTHR33797:SF2">
    <property type="entry name" value="ORGANIC HYDROPEROXIDE RESISTANCE PROTEIN-LIKE"/>
    <property type="match status" value="1"/>
</dbReference>
<protein>
    <submittedName>
        <fullName evidence="2">Ohr subfamily peroxiredoxin</fullName>
    </submittedName>
</protein>
<dbReference type="SUPFAM" id="SSF82784">
    <property type="entry name" value="OsmC-like"/>
    <property type="match status" value="1"/>
</dbReference>
<comment type="caution">
    <text evidence="2">The sequence shown here is derived from an EMBL/GenBank/DDBJ whole genome shotgun (WGS) entry which is preliminary data.</text>
</comment>
<dbReference type="Pfam" id="PF02566">
    <property type="entry name" value="OsmC"/>
    <property type="match status" value="1"/>
</dbReference>
<dbReference type="GO" id="GO:0006979">
    <property type="term" value="P:response to oxidative stress"/>
    <property type="evidence" value="ECO:0007669"/>
    <property type="project" value="InterPro"/>
</dbReference>
<dbReference type="Gene3D" id="2.20.25.10">
    <property type="match status" value="1"/>
</dbReference>
<dbReference type="PANTHER" id="PTHR33797">
    <property type="entry name" value="ORGANIC HYDROPEROXIDE RESISTANCE PROTEIN-LIKE"/>
    <property type="match status" value="1"/>
</dbReference>
<organism evidence="2 3">
    <name type="scientific">Scopulibacillus darangshiensis</name>
    <dbReference type="NCBI Taxonomy" id="442528"/>
    <lineage>
        <taxon>Bacteria</taxon>
        <taxon>Bacillati</taxon>
        <taxon>Bacillota</taxon>
        <taxon>Bacilli</taxon>
        <taxon>Bacillales</taxon>
        <taxon>Sporolactobacillaceae</taxon>
        <taxon>Scopulibacillus</taxon>
    </lineage>
</organism>
<evidence type="ECO:0000256" key="1">
    <source>
        <dbReference type="ARBA" id="ARBA00007378"/>
    </source>
</evidence>
<dbReference type="InterPro" id="IPR036102">
    <property type="entry name" value="OsmC/Ohrsf"/>
</dbReference>
<name>A0A4R2PAW5_9BACL</name>
<gene>
    <name evidence="2" type="ORF">EV207_101208</name>
</gene>
<evidence type="ECO:0000313" key="2">
    <source>
        <dbReference type="EMBL" id="TCP32230.1"/>
    </source>
</evidence>
<comment type="similarity">
    <text evidence="1">Belongs to the OsmC/Ohr family.</text>
</comment>
<dbReference type="Proteomes" id="UP000295416">
    <property type="component" value="Unassembled WGS sequence"/>
</dbReference>
<evidence type="ECO:0000313" key="3">
    <source>
        <dbReference type="Proteomes" id="UP000295416"/>
    </source>
</evidence>
<dbReference type="Gene3D" id="3.30.300.20">
    <property type="match status" value="1"/>
</dbReference>
<accession>A0A4R2PAW5</accession>
<keyword evidence="3" id="KW-1185">Reference proteome</keyword>
<dbReference type="InterPro" id="IPR003718">
    <property type="entry name" value="OsmC/Ohr_fam"/>
</dbReference>
<proteinExistence type="inferred from homology"/>
<dbReference type="InterPro" id="IPR015946">
    <property type="entry name" value="KH_dom-like_a/b"/>
</dbReference>
<dbReference type="NCBIfam" id="TIGR03561">
    <property type="entry name" value="organ_hyd_perox"/>
    <property type="match status" value="1"/>
</dbReference>
<dbReference type="AlphaFoldDB" id="A0A4R2PAW5"/>
<sequence length="139" mass="14374">MKTLYTAVSTAQGGRDGHVASDDRVINMSLDTPEGLGGKGGSGTNPEQLFSAGYAACFDGALNLMATQKKIDAGQTEVTANVSIGKQSDGLGLAVQLDVLVPGVDQETAEGLVEAAHQFCPYSKATRGNIDVTLNTRTK</sequence>